<proteinExistence type="predicted"/>
<reference evidence="3" key="5">
    <citation type="submission" date="2018-04" db="UniProtKB">
        <authorList>
            <consortium name="EnsemblFungi"/>
        </authorList>
    </citation>
    <scope>IDENTIFICATION</scope>
    <source>
        <strain evidence="3">R3-111a-1</strain>
    </source>
</reference>
<dbReference type="VEuPathDB" id="FungiDB:GGTG_02190"/>
<reference evidence="2" key="2">
    <citation type="submission" date="2010-07" db="EMBL/GenBank/DDBJ databases">
        <authorList>
            <consortium name="The Broad Institute Genome Sequencing Platform"/>
            <consortium name="Broad Institute Genome Sequencing Center for Infectious Disease"/>
            <person name="Ma L.-J."/>
            <person name="Dead R."/>
            <person name="Young S."/>
            <person name="Zeng Q."/>
            <person name="Koehrsen M."/>
            <person name="Alvarado L."/>
            <person name="Berlin A."/>
            <person name="Chapman S.B."/>
            <person name="Chen Z."/>
            <person name="Freedman E."/>
            <person name="Gellesch M."/>
            <person name="Goldberg J."/>
            <person name="Griggs A."/>
            <person name="Gujja S."/>
            <person name="Heilman E.R."/>
            <person name="Heiman D."/>
            <person name="Hepburn T."/>
            <person name="Howarth C."/>
            <person name="Jen D."/>
            <person name="Larson L."/>
            <person name="Mehta T."/>
            <person name="Neiman D."/>
            <person name="Pearson M."/>
            <person name="Roberts A."/>
            <person name="Saif S."/>
            <person name="Shea T."/>
            <person name="Shenoy N."/>
            <person name="Sisk P."/>
            <person name="Stolte C."/>
            <person name="Sykes S."/>
            <person name="Walk T."/>
            <person name="White J."/>
            <person name="Yandava C."/>
            <person name="Haas B."/>
            <person name="Nusbaum C."/>
            <person name="Birren B."/>
        </authorList>
    </citation>
    <scope>NUCLEOTIDE SEQUENCE</scope>
    <source>
        <strain evidence="2">R3-111a-1</strain>
    </source>
</reference>
<evidence type="ECO:0000313" key="4">
    <source>
        <dbReference type="Proteomes" id="UP000006039"/>
    </source>
</evidence>
<sequence length="360" mass="37446">MASTGRYNHQAKARQAGWQEGDIAFLRSHHSFTEDEYKSLIGKGPGRLAIGATCHPVIILRRCPRQGLSVITTVSAYASEERRNLPPWRQVAHGRKRPQDFRAFAGSELPPSPAGAGAGSGRPALTLAAPHMRMPKPRASWVYVRHVAVVPDSVLGVFNKSPVHLRVSRASVGDLLAHMRESCPAAIGWCLSAVVGAAGSGRAPVASLDTSTRVAPAADIPAAEYTKARDAASWRGPTSSVVAARPRAASSSSSSSTTSSSSSSAVSSISTAPTDPETEEHTGSEVPSPAAAPLKAAWSAIVKAPSKASATITHLTAAVIPAATITLPASSWASIAGSQARSQPGPQEAKKVARVLRITF</sequence>
<dbReference type="OrthoDB" id="5243557at2759"/>
<dbReference type="RefSeq" id="XP_009218225.1">
    <property type="nucleotide sequence ID" value="XM_009219961.1"/>
</dbReference>
<name>J3NLP0_GAET3</name>
<evidence type="ECO:0000256" key="1">
    <source>
        <dbReference type="SAM" id="MobiDB-lite"/>
    </source>
</evidence>
<dbReference type="Proteomes" id="UP000006039">
    <property type="component" value="Unassembled WGS sequence"/>
</dbReference>
<dbReference type="eggNOG" id="ENOG502RA2M">
    <property type="taxonomic scope" value="Eukaryota"/>
</dbReference>
<reference evidence="4" key="1">
    <citation type="submission" date="2010-07" db="EMBL/GenBank/DDBJ databases">
        <title>The genome sequence of Gaeumannomyces graminis var. tritici strain R3-111a-1.</title>
        <authorList>
            <consortium name="The Broad Institute Genome Sequencing Platform"/>
            <person name="Ma L.-J."/>
            <person name="Dead R."/>
            <person name="Young S."/>
            <person name="Zeng Q."/>
            <person name="Koehrsen M."/>
            <person name="Alvarado L."/>
            <person name="Berlin A."/>
            <person name="Chapman S.B."/>
            <person name="Chen Z."/>
            <person name="Freedman E."/>
            <person name="Gellesch M."/>
            <person name="Goldberg J."/>
            <person name="Griggs A."/>
            <person name="Gujja S."/>
            <person name="Heilman E.R."/>
            <person name="Heiman D."/>
            <person name="Hepburn T."/>
            <person name="Howarth C."/>
            <person name="Jen D."/>
            <person name="Larson L."/>
            <person name="Mehta T."/>
            <person name="Neiman D."/>
            <person name="Pearson M."/>
            <person name="Roberts A."/>
            <person name="Saif S."/>
            <person name="Shea T."/>
            <person name="Shenoy N."/>
            <person name="Sisk P."/>
            <person name="Stolte C."/>
            <person name="Sykes S."/>
            <person name="Walk T."/>
            <person name="White J."/>
            <person name="Yandava C."/>
            <person name="Haas B."/>
            <person name="Nusbaum C."/>
            <person name="Birren B."/>
        </authorList>
    </citation>
    <scope>NUCLEOTIDE SEQUENCE [LARGE SCALE GENOMIC DNA]</scope>
    <source>
        <strain evidence="4">R3-111a-1</strain>
    </source>
</reference>
<accession>J3NLP0</accession>
<gene>
    <name evidence="3" type="primary">20342648</name>
    <name evidence="2" type="ORF">GGTG_02190</name>
</gene>
<organism evidence="2">
    <name type="scientific">Gaeumannomyces tritici (strain R3-111a-1)</name>
    <name type="common">Wheat and barley take-all root rot fungus</name>
    <name type="synonym">Gaeumannomyces graminis var. tritici</name>
    <dbReference type="NCBI Taxonomy" id="644352"/>
    <lineage>
        <taxon>Eukaryota</taxon>
        <taxon>Fungi</taxon>
        <taxon>Dikarya</taxon>
        <taxon>Ascomycota</taxon>
        <taxon>Pezizomycotina</taxon>
        <taxon>Sordariomycetes</taxon>
        <taxon>Sordariomycetidae</taxon>
        <taxon>Magnaporthales</taxon>
        <taxon>Magnaporthaceae</taxon>
        <taxon>Gaeumannomyces</taxon>
    </lineage>
</organism>
<dbReference type="GeneID" id="20342648"/>
<feature type="compositionally biased region" description="Low complexity" evidence="1">
    <location>
        <begin position="238"/>
        <end position="274"/>
    </location>
</feature>
<keyword evidence="4" id="KW-1185">Reference proteome</keyword>
<reference evidence="2" key="3">
    <citation type="submission" date="2010-09" db="EMBL/GenBank/DDBJ databases">
        <title>Annotation of Gaeumannomyces graminis var. tritici R3-111a-1.</title>
        <authorList>
            <consortium name="The Broad Institute Genome Sequencing Platform"/>
            <person name="Ma L.-J."/>
            <person name="Dead R."/>
            <person name="Young S.K."/>
            <person name="Zeng Q."/>
            <person name="Gargeya S."/>
            <person name="Fitzgerald M."/>
            <person name="Haas B."/>
            <person name="Abouelleil A."/>
            <person name="Alvarado L."/>
            <person name="Arachchi H.M."/>
            <person name="Berlin A."/>
            <person name="Brown A."/>
            <person name="Chapman S.B."/>
            <person name="Chen Z."/>
            <person name="Dunbar C."/>
            <person name="Freedman E."/>
            <person name="Gearin G."/>
            <person name="Gellesch M."/>
            <person name="Goldberg J."/>
            <person name="Griggs A."/>
            <person name="Gujja S."/>
            <person name="Heiman D."/>
            <person name="Howarth C."/>
            <person name="Larson L."/>
            <person name="Lui A."/>
            <person name="MacDonald P.J.P."/>
            <person name="Mehta T."/>
            <person name="Montmayeur A."/>
            <person name="Murphy C."/>
            <person name="Neiman D."/>
            <person name="Pearson M."/>
            <person name="Priest M."/>
            <person name="Roberts A."/>
            <person name="Saif S."/>
            <person name="Shea T."/>
            <person name="Shenoy N."/>
            <person name="Sisk P."/>
            <person name="Stolte C."/>
            <person name="Sykes S."/>
            <person name="Yandava C."/>
            <person name="Wortman J."/>
            <person name="Nusbaum C."/>
            <person name="Birren B."/>
        </authorList>
    </citation>
    <scope>NUCLEOTIDE SEQUENCE</scope>
    <source>
        <strain evidence="2">R3-111a-1</strain>
    </source>
</reference>
<dbReference type="HOGENOM" id="CLU_769545_0_0_1"/>
<evidence type="ECO:0000313" key="2">
    <source>
        <dbReference type="EMBL" id="EJT82216.1"/>
    </source>
</evidence>
<protein>
    <submittedName>
        <fullName evidence="2 3">Uncharacterized protein</fullName>
    </submittedName>
</protein>
<evidence type="ECO:0000313" key="3">
    <source>
        <dbReference type="EnsemblFungi" id="EJT82216"/>
    </source>
</evidence>
<reference evidence="3" key="4">
    <citation type="journal article" date="2015" name="G3 (Bethesda)">
        <title>Genome sequences of three phytopathogenic species of the Magnaporthaceae family of fungi.</title>
        <authorList>
            <person name="Okagaki L.H."/>
            <person name="Nunes C.C."/>
            <person name="Sailsbery J."/>
            <person name="Clay B."/>
            <person name="Brown D."/>
            <person name="John T."/>
            <person name="Oh Y."/>
            <person name="Young N."/>
            <person name="Fitzgerald M."/>
            <person name="Haas B.J."/>
            <person name="Zeng Q."/>
            <person name="Young S."/>
            <person name="Adiconis X."/>
            <person name="Fan L."/>
            <person name="Levin J.Z."/>
            <person name="Mitchell T.K."/>
            <person name="Okubara P.A."/>
            <person name="Farman M.L."/>
            <person name="Kohn L.M."/>
            <person name="Birren B."/>
            <person name="Ma L.-J."/>
            <person name="Dean R.A."/>
        </authorList>
    </citation>
    <scope>NUCLEOTIDE SEQUENCE</scope>
    <source>
        <strain evidence="3">R3-111a-1</strain>
    </source>
</reference>
<dbReference type="AlphaFoldDB" id="J3NLP0"/>
<feature type="region of interest" description="Disordered" evidence="1">
    <location>
        <begin position="236"/>
        <end position="290"/>
    </location>
</feature>
<dbReference type="EnsemblFungi" id="EJT82216">
    <property type="protein sequence ID" value="EJT82216"/>
    <property type="gene ID" value="GGTG_02190"/>
</dbReference>
<dbReference type="EMBL" id="GL385395">
    <property type="protein sequence ID" value="EJT82216.1"/>
    <property type="molecule type" value="Genomic_DNA"/>
</dbReference>